<dbReference type="PANTHER" id="PTHR43292:SF4">
    <property type="entry name" value="ACYL-COA DEHYDROGENASE FADE34"/>
    <property type="match status" value="1"/>
</dbReference>
<accession>A0ABN2RB85</accession>
<keyword evidence="3 6" id="KW-0285">Flavoprotein</keyword>
<evidence type="ECO:0000256" key="1">
    <source>
        <dbReference type="ARBA" id="ARBA00001974"/>
    </source>
</evidence>
<dbReference type="Pfam" id="PF02771">
    <property type="entry name" value="Acyl-CoA_dh_N"/>
    <property type="match status" value="2"/>
</dbReference>
<keyword evidence="5 6" id="KW-0560">Oxidoreductase</keyword>
<dbReference type="EMBL" id="BAAANN010000016">
    <property type="protein sequence ID" value="GAA1966114.1"/>
    <property type="molecule type" value="Genomic_DNA"/>
</dbReference>
<gene>
    <name evidence="10" type="ORF">GCM10009754_43160</name>
</gene>
<feature type="domain" description="Acyl-CoA dehydrogenase/oxidase N-terminal" evidence="9">
    <location>
        <begin position="22"/>
        <end position="99"/>
    </location>
</feature>
<comment type="cofactor">
    <cofactor evidence="1 6">
        <name>FAD</name>
        <dbReference type="ChEBI" id="CHEBI:57692"/>
    </cofactor>
</comment>
<dbReference type="InterPro" id="IPR052161">
    <property type="entry name" value="Mycobact_Acyl-CoA_DH"/>
</dbReference>
<evidence type="ECO:0000259" key="9">
    <source>
        <dbReference type="Pfam" id="PF02771"/>
    </source>
</evidence>
<sequence>MPIAITEEQAALAVTIRSWAAEKDADFAGLAKLGLFAAALPESVGGAGGDVTDLASGLEEVAAALVPGPVFGTALAGLALAADHAAPVAAELLPGLVAGSASAAVAWEAPVPGDWPVLSGRIGPVFDADDDTWLILSSAAGGWFALPPGTPGVTVTPVESFDPSRSCAFLDFDRVAVPEAALLDPGDGTIADLAATVASAEAAGIAAWCLRTASDYAKVREQFGRPIGTFQAVKHLCADMLCRAEATAALAWDAARAAAGGSPSQRSCAASAALAVALDAAVDNAKDCIQVLGGIGFTWEHGAHFRLRRAISLRQVFGGGARWRERTARLALDGTRREIALDVGTDESVAADVAEIAAVSGAAQRIRLAETGYLTPHWPKPYGLDASPSRQLVIDAELAKAGVERPDLVIGGWAAPTILAHGTEAQREKFVGPTLRGEIVWCQLFSEPEAGSDLASLRTAAAKVPGGWRLRGQKVWTSLAHEAHWAICLARTDASVPKHRGITYFLVDMTADGLKIRPLREITGDEMFNEVFLDDVFVPDDHVVGEPGDGWRLARTTLANERVAMSRGSSLGDDVETLLGGVRDPDDGTLERLGALVADGFTGALLDVRAILRRLDGHGAEAESSVRKLLGVRHRQEVAEFALDLLGRTGSVVTDETAKAQHEFLLTRCLSIAGGTTQILRSVAAERLLGLPRK</sequence>
<feature type="domain" description="Acyl-CoA dehydrogenase/oxidase C-terminal" evidence="7">
    <location>
        <begin position="198"/>
        <end position="319"/>
    </location>
</feature>
<evidence type="ECO:0000256" key="2">
    <source>
        <dbReference type="ARBA" id="ARBA00009347"/>
    </source>
</evidence>
<name>A0ABN2RB85_9PSEU</name>
<dbReference type="InterPro" id="IPR046373">
    <property type="entry name" value="Acyl-CoA_Oxase/DH_mid-dom_sf"/>
</dbReference>
<evidence type="ECO:0000256" key="4">
    <source>
        <dbReference type="ARBA" id="ARBA00022827"/>
    </source>
</evidence>
<dbReference type="Gene3D" id="1.10.540.10">
    <property type="entry name" value="Acyl-CoA dehydrogenase/oxidase, N-terminal domain"/>
    <property type="match status" value="2"/>
</dbReference>
<dbReference type="Gene3D" id="2.40.110.10">
    <property type="entry name" value="Butyryl-CoA Dehydrogenase, subunit A, domain 2"/>
    <property type="match status" value="1"/>
</dbReference>
<dbReference type="Pfam" id="PF02770">
    <property type="entry name" value="Acyl-CoA_dh_M"/>
    <property type="match status" value="1"/>
</dbReference>
<protein>
    <submittedName>
        <fullName evidence="10">Acyl-CoA dehydrogenase</fullName>
    </submittedName>
</protein>
<evidence type="ECO:0000313" key="11">
    <source>
        <dbReference type="Proteomes" id="UP001501116"/>
    </source>
</evidence>
<feature type="domain" description="Acyl-CoA dehydrogenase/oxidase N-terminal" evidence="9">
    <location>
        <begin position="367"/>
        <end position="438"/>
    </location>
</feature>
<evidence type="ECO:0000259" key="8">
    <source>
        <dbReference type="Pfam" id="PF02770"/>
    </source>
</evidence>
<keyword evidence="11" id="KW-1185">Reference proteome</keyword>
<dbReference type="Pfam" id="PF00441">
    <property type="entry name" value="Acyl-CoA_dh_1"/>
    <property type="match status" value="2"/>
</dbReference>
<evidence type="ECO:0000259" key="7">
    <source>
        <dbReference type="Pfam" id="PF00441"/>
    </source>
</evidence>
<keyword evidence="4 6" id="KW-0274">FAD</keyword>
<dbReference type="Proteomes" id="UP001501116">
    <property type="component" value="Unassembled WGS sequence"/>
</dbReference>
<feature type="domain" description="Acyl-CoA oxidase/dehydrogenase middle" evidence="8">
    <location>
        <begin position="442"/>
        <end position="536"/>
    </location>
</feature>
<dbReference type="InterPro" id="IPR036250">
    <property type="entry name" value="AcylCo_DH-like_C"/>
</dbReference>
<dbReference type="InterPro" id="IPR009075">
    <property type="entry name" value="AcylCo_DH/oxidase_C"/>
</dbReference>
<evidence type="ECO:0000256" key="3">
    <source>
        <dbReference type="ARBA" id="ARBA00022630"/>
    </source>
</evidence>
<comment type="similarity">
    <text evidence="2 6">Belongs to the acyl-CoA dehydrogenase family.</text>
</comment>
<dbReference type="RefSeq" id="WP_344421487.1">
    <property type="nucleotide sequence ID" value="NZ_BAAANN010000016.1"/>
</dbReference>
<dbReference type="SUPFAM" id="SSF56645">
    <property type="entry name" value="Acyl-CoA dehydrogenase NM domain-like"/>
    <property type="match status" value="2"/>
</dbReference>
<evidence type="ECO:0000256" key="5">
    <source>
        <dbReference type="ARBA" id="ARBA00023002"/>
    </source>
</evidence>
<organism evidence="10 11">
    <name type="scientific">Amycolatopsis minnesotensis</name>
    <dbReference type="NCBI Taxonomy" id="337894"/>
    <lineage>
        <taxon>Bacteria</taxon>
        <taxon>Bacillati</taxon>
        <taxon>Actinomycetota</taxon>
        <taxon>Actinomycetes</taxon>
        <taxon>Pseudonocardiales</taxon>
        <taxon>Pseudonocardiaceae</taxon>
        <taxon>Amycolatopsis</taxon>
    </lineage>
</organism>
<dbReference type="PANTHER" id="PTHR43292">
    <property type="entry name" value="ACYL-COA DEHYDROGENASE"/>
    <property type="match status" value="1"/>
</dbReference>
<comment type="caution">
    <text evidence="10">The sequence shown here is derived from an EMBL/GenBank/DDBJ whole genome shotgun (WGS) entry which is preliminary data.</text>
</comment>
<feature type="domain" description="Acyl-CoA dehydrogenase/oxidase C-terminal" evidence="7">
    <location>
        <begin position="605"/>
        <end position="689"/>
    </location>
</feature>
<dbReference type="Gene3D" id="1.20.140.10">
    <property type="entry name" value="Butyryl-CoA Dehydrogenase, subunit A, domain 3"/>
    <property type="match status" value="2"/>
</dbReference>
<dbReference type="InterPro" id="IPR037069">
    <property type="entry name" value="AcylCoA_DH/ox_N_sf"/>
</dbReference>
<dbReference type="InterPro" id="IPR009100">
    <property type="entry name" value="AcylCoA_DH/oxidase_NM_dom_sf"/>
</dbReference>
<dbReference type="SUPFAM" id="SSF47203">
    <property type="entry name" value="Acyl-CoA dehydrogenase C-terminal domain-like"/>
    <property type="match status" value="2"/>
</dbReference>
<reference evidence="10 11" key="1">
    <citation type="journal article" date="2019" name="Int. J. Syst. Evol. Microbiol.">
        <title>The Global Catalogue of Microorganisms (GCM) 10K type strain sequencing project: providing services to taxonomists for standard genome sequencing and annotation.</title>
        <authorList>
            <consortium name="The Broad Institute Genomics Platform"/>
            <consortium name="The Broad Institute Genome Sequencing Center for Infectious Disease"/>
            <person name="Wu L."/>
            <person name="Ma J."/>
        </authorList>
    </citation>
    <scope>NUCLEOTIDE SEQUENCE [LARGE SCALE GENOMIC DNA]</scope>
    <source>
        <strain evidence="10 11">JCM 14545</strain>
    </source>
</reference>
<dbReference type="InterPro" id="IPR006091">
    <property type="entry name" value="Acyl-CoA_Oxase/DH_mid-dom"/>
</dbReference>
<dbReference type="InterPro" id="IPR013786">
    <property type="entry name" value="AcylCoA_DH/ox_N"/>
</dbReference>
<evidence type="ECO:0000313" key="10">
    <source>
        <dbReference type="EMBL" id="GAA1966114.1"/>
    </source>
</evidence>
<proteinExistence type="inferred from homology"/>
<evidence type="ECO:0000256" key="6">
    <source>
        <dbReference type="RuleBase" id="RU362125"/>
    </source>
</evidence>